<dbReference type="Pfam" id="PF13883">
    <property type="entry name" value="CREG_beta-barrel"/>
    <property type="match status" value="1"/>
</dbReference>
<evidence type="ECO:0000256" key="5">
    <source>
        <dbReference type="ARBA" id="ARBA00023180"/>
    </source>
</evidence>
<evidence type="ECO:0000256" key="4">
    <source>
        <dbReference type="ARBA" id="ARBA00022729"/>
    </source>
</evidence>
<dbReference type="FunFam" id="2.30.110.10:FF:000004">
    <property type="entry name" value="Cellular repressor of E1A-stimulated genes 1"/>
    <property type="match status" value="1"/>
</dbReference>
<dbReference type="SUPFAM" id="SSF50475">
    <property type="entry name" value="FMN-binding split barrel"/>
    <property type="match status" value="1"/>
</dbReference>
<dbReference type="InterPro" id="IPR055343">
    <property type="entry name" value="CREG_beta-barrel"/>
</dbReference>
<evidence type="ECO:0000313" key="8">
    <source>
        <dbReference type="Proteomes" id="UP001497623"/>
    </source>
</evidence>
<dbReference type="PANTHER" id="PTHR13343">
    <property type="entry name" value="CREG1 PROTEIN"/>
    <property type="match status" value="1"/>
</dbReference>
<keyword evidence="4" id="KW-0732">Signal</keyword>
<dbReference type="EMBL" id="CAXKWB010006214">
    <property type="protein sequence ID" value="CAL4082103.1"/>
    <property type="molecule type" value="Genomic_DNA"/>
</dbReference>
<name>A0AAV2QGJ2_MEGNR</name>
<accession>A0AAV2QGJ2</accession>
<protein>
    <recommendedName>
        <fullName evidence="6">CREG-like beta-barrel domain-containing protein</fullName>
    </recommendedName>
</protein>
<evidence type="ECO:0000256" key="1">
    <source>
        <dbReference type="ARBA" id="ARBA00004613"/>
    </source>
</evidence>
<dbReference type="Gene3D" id="2.30.110.10">
    <property type="entry name" value="Electron Transport, Fmn-binding Protein, Chain A"/>
    <property type="match status" value="1"/>
</dbReference>
<keyword evidence="8" id="KW-1185">Reference proteome</keyword>
<feature type="non-terminal residue" evidence="7">
    <location>
        <position position="1"/>
    </location>
</feature>
<evidence type="ECO:0000256" key="2">
    <source>
        <dbReference type="ARBA" id="ARBA00009230"/>
    </source>
</evidence>
<gene>
    <name evidence="7" type="ORF">MNOR_LOCUS11699</name>
</gene>
<dbReference type="GO" id="GO:0005737">
    <property type="term" value="C:cytoplasm"/>
    <property type="evidence" value="ECO:0007669"/>
    <property type="project" value="UniProtKB-ARBA"/>
</dbReference>
<dbReference type="AlphaFoldDB" id="A0AAV2QGJ2"/>
<dbReference type="PANTHER" id="PTHR13343:SF17">
    <property type="entry name" value="CELLULAR REPRESSOR OF E1A-STIMULATED GENES, ISOFORM A"/>
    <property type="match status" value="1"/>
</dbReference>
<dbReference type="GO" id="GO:0012505">
    <property type="term" value="C:endomembrane system"/>
    <property type="evidence" value="ECO:0007669"/>
    <property type="project" value="UniProtKB-ARBA"/>
</dbReference>
<evidence type="ECO:0000313" key="7">
    <source>
        <dbReference type="EMBL" id="CAL4082103.1"/>
    </source>
</evidence>
<sequence length="249" mass="27451">VREFAAGDGDDHVVLVTSDGVRIEGPRSKLNLHPVISPYVKTSSEILSVGEVSGVHTQSGGVTVNWPDPPPHDQVARVARYIMHISDWGVVATAATHSSIAGAPLANIYSVSDGPIGLPSGTPYFYASPWDISAKDWEADPRVSFAMSEAQSDYCKKHDYDPESPVCARLILNGNIVKLENGTLENKFAHDSLFSRHPEMKEWPQGHHFYFAKLNITHIFLLDFYGGATEIPSIDYYKAQPFDQNKNVK</sequence>
<proteinExistence type="inferred from homology"/>
<reference evidence="7 8" key="1">
    <citation type="submission" date="2024-05" db="EMBL/GenBank/DDBJ databases">
        <authorList>
            <person name="Wallberg A."/>
        </authorList>
    </citation>
    <scope>NUCLEOTIDE SEQUENCE [LARGE SCALE GENOMIC DNA]</scope>
</reference>
<dbReference type="GO" id="GO:0005615">
    <property type="term" value="C:extracellular space"/>
    <property type="evidence" value="ECO:0007669"/>
    <property type="project" value="TreeGrafter"/>
</dbReference>
<keyword evidence="3" id="KW-0964">Secreted</keyword>
<feature type="domain" description="CREG-like beta-barrel" evidence="6">
    <location>
        <begin position="70"/>
        <end position="238"/>
    </location>
</feature>
<organism evidence="7 8">
    <name type="scientific">Meganyctiphanes norvegica</name>
    <name type="common">Northern krill</name>
    <name type="synonym">Thysanopoda norvegica</name>
    <dbReference type="NCBI Taxonomy" id="48144"/>
    <lineage>
        <taxon>Eukaryota</taxon>
        <taxon>Metazoa</taxon>
        <taxon>Ecdysozoa</taxon>
        <taxon>Arthropoda</taxon>
        <taxon>Crustacea</taxon>
        <taxon>Multicrustacea</taxon>
        <taxon>Malacostraca</taxon>
        <taxon>Eumalacostraca</taxon>
        <taxon>Eucarida</taxon>
        <taxon>Euphausiacea</taxon>
        <taxon>Euphausiidae</taxon>
        <taxon>Meganyctiphanes</taxon>
    </lineage>
</organism>
<keyword evidence="5" id="KW-0325">Glycoprotein</keyword>
<dbReference type="InterPro" id="IPR012349">
    <property type="entry name" value="Split_barrel_FMN-bd"/>
</dbReference>
<evidence type="ECO:0000256" key="3">
    <source>
        <dbReference type="ARBA" id="ARBA00022525"/>
    </source>
</evidence>
<evidence type="ECO:0000259" key="6">
    <source>
        <dbReference type="Pfam" id="PF13883"/>
    </source>
</evidence>
<comment type="caution">
    <text evidence="7">The sequence shown here is derived from an EMBL/GenBank/DDBJ whole genome shotgun (WGS) entry which is preliminary data.</text>
</comment>
<dbReference type="Proteomes" id="UP001497623">
    <property type="component" value="Unassembled WGS sequence"/>
</dbReference>
<comment type="similarity">
    <text evidence="2">Belongs to the CREG family.</text>
</comment>
<comment type="subcellular location">
    <subcellularLocation>
        <location evidence="1">Secreted</location>
    </subcellularLocation>
</comment>